<sequence length="172" mass="18817">MINGVTRANYAQQVNQVHPLVSMVAMGAVNQFSIQGGNAQISKRFLEQSGASIRTGLRGDVTGLLHLRPSSSTSPSHAQWWVGTRDGHGEIFDAVIVATPWHDSRITLLDTDRSVPMYEMQKVHVTIVVTDASQPSHDYFHYGPSFKVPLTIVTTPAPDRSAPEVCMLHDAV</sequence>
<dbReference type="InterPro" id="IPR010795">
    <property type="entry name" value="Prenylcys_lyase"/>
</dbReference>
<organism evidence="7 8">
    <name type="scientific">Malassezia globosa (strain ATCC MYA-4612 / CBS 7966)</name>
    <name type="common">Dandruff-associated fungus</name>
    <dbReference type="NCBI Taxonomy" id="425265"/>
    <lineage>
        <taxon>Eukaryota</taxon>
        <taxon>Fungi</taxon>
        <taxon>Dikarya</taxon>
        <taxon>Basidiomycota</taxon>
        <taxon>Ustilaginomycotina</taxon>
        <taxon>Malasseziomycetes</taxon>
        <taxon>Malasseziales</taxon>
        <taxon>Malasseziaceae</taxon>
        <taxon>Malassezia</taxon>
    </lineage>
</organism>
<dbReference type="GO" id="GO:0001735">
    <property type="term" value="F:prenylcysteine oxidase activity"/>
    <property type="evidence" value="ECO:0007669"/>
    <property type="project" value="InterPro"/>
</dbReference>
<dbReference type="PANTHER" id="PTHR15944">
    <property type="entry name" value="FARNESYLCYSTEINE LYASE"/>
    <property type="match status" value="1"/>
</dbReference>
<keyword evidence="8" id="KW-1185">Reference proteome</keyword>
<protein>
    <recommendedName>
        <fullName evidence="6">Prenylcysteine lyase domain-containing protein</fullName>
    </recommendedName>
</protein>
<reference evidence="7 8" key="1">
    <citation type="journal article" date="2007" name="Proc. Natl. Acad. Sci. U.S.A.">
        <title>Dandruff-associated Malassezia genomes reveal convergent and divergent virulence traits shared with plant and human fungal pathogens.</title>
        <authorList>
            <person name="Xu J."/>
            <person name="Saunders C.W."/>
            <person name="Hu P."/>
            <person name="Grant R.A."/>
            <person name="Boekhout T."/>
            <person name="Kuramae E.E."/>
            <person name="Kronstad J.W."/>
            <person name="Deangelis Y.M."/>
            <person name="Reeder N.L."/>
            <person name="Johnstone K.R."/>
            <person name="Leland M."/>
            <person name="Fieno A.M."/>
            <person name="Begley W.M."/>
            <person name="Sun Y."/>
            <person name="Lacey M.P."/>
            <person name="Chaudhary T."/>
            <person name="Keough T."/>
            <person name="Chu L."/>
            <person name="Sears R."/>
            <person name="Yuan B."/>
            <person name="Dawson T.L.Jr."/>
        </authorList>
    </citation>
    <scope>NUCLEOTIDE SEQUENCE [LARGE SCALE GENOMIC DNA]</scope>
    <source>
        <strain evidence="8">ATCC MYA-4612 / CBS 7966</strain>
    </source>
</reference>
<dbReference type="InterPro" id="IPR017046">
    <property type="entry name" value="Prenylcysteine_Oxase1"/>
</dbReference>
<evidence type="ECO:0000259" key="6">
    <source>
        <dbReference type="Pfam" id="PF07156"/>
    </source>
</evidence>
<gene>
    <name evidence="7" type="ORF">MGL_3752</name>
</gene>
<dbReference type="InParanoid" id="A8QAJ3"/>
<dbReference type="Pfam" id="PF07156">
    <property type="entry name" value="Prenylcys_lyase"/>
    <property type="match status" value="1"/>
</dbReference>
<dbReference type="GeneID" id="5853591"/>
<dbReference type="EMBL" id="AAYY01000014">
    <property type="protein sequence ID" value="EDP42071.1"/>
    <property type="molecule type" value="Genomic_DNA"/>
</dbReference>
<dbReference type="OrthoDB" id="437369at2759"/>
<dbReference type="RefSeq" id="XP_001729285.1">
    <property type="nucleotide sequence ID" value="XM_001729233.1"/>
</dbReference>
<evidence type="ECO:0000256" key="2">
    <source>
        <dbReference type="ARBA" id="ARBA00022630"/>
    </source>
</evidence>
<feature type="domain" description="Prenylcysteine lyase" evidence="6">
    <location>
        <begin position="1"/>
        <end position="160"/>
    </location>
</feature>
<dbReference type="KEGG" id="mgl:MGL_3752"/>
<name>A8QAJ3_MALGO</name>
<proteinExistence type="predicted"/>
<evidence type="ECO:0000313" key="8">
    <source>
        <dbReference type="Proteomes" id="UP000008837"/>
    </source>
</evidence>
<dbReference type="VEuPathDB" id="FungiDB:MGL_3752"/>
<evidence type="ECO:0000313" key="7">
    <source>
        <dbReference type="EMBL" id="EDP42071.1"/>
    </source>
</evidence>
<comment type="caution">
    <text evidence="7">The sequence shown here is derived from an EMBL/GenBank/DDBJ whole genome shotgun (WGS) entry which is preliminary data.</text>
</comment>
<evidence type="ECO:0000256" key="4">
    <source>
        <dbReference type="ARBA" id="ARBA00023002"/>
    </source>
</evidence>
<keyword evidence="2" id="KW-0285">Flavoprotein</keyword>
<keyword evidence="3" id="KW-0274">FAD</keyword>
<evidence type="ECO:0000256" key="1">
    <source>
        <dbReference type="ARBA" id="ARBA00001974"/>
    </source>
</evidence>
<dbReference type="GO" id="GO:0030327">
    <property type="term" value="P:prenylated protein catabolic process"/>
    <property type="evidence" value="ECO:0007669"/>
    <property type="project" value="TreeGrafter"/>
</dbReference>
<accession>A8QAJ3</accession>
<comment type="cofactor">
    <cofactor evidence="1">
        <name>FAD</name>
        <dbReference type="ChEBI" id="CHEBI:57692"/>
    </cofactor>
</comment>
<dbReference type="PANTHER" id="PTHR15944:SF0">
    <property type="entry name" value="PRENYLCYSTEINE LYASE DOMAIN-CONTAINING PROTEIN"/>
    <property type="match status" value="1"/>
</dbReference>
<dbReference type="Proteomes" id="UP000008837">
    <property type="component" value="Unassembled WGS sequence"/>
</dbReference>
<keyword evidence="5" id="KW-0325">Glycoprotein</keyword>
<dbReference type="AlphaFoldDB" id="A8QAJ3"/>
<keyword evidence="4" id="KW-0560">Oxidoreductase</keyword>
<evidence type="ECO:0000256" key="5">
    <source>
        <dbReference type="ARBA" id="ARBA00023180"/>
    </source>
</evidence>
<evidence type="ECO:0000256" key="3">
    <source>
        <dbReference type="ARBA" id="ARBA00022827"/>
    </source>
</evidence>
<dbReference type="GO" id="GO:0030328">
    <property type="term" value="P:prenylcysteine catabolic process"/>
    <property type="evidence" value="ECO:0007669"/>
    <property type="project" value="InterPro"/>
</dbReference>